<accession>A0A0Q3L3M5</accession>
<dbReference type="SUPFAM" id="SSF53850">
    <property type="entry name" value="Periplasmic binding protein-like II"/>
    <property type="match status" value="1"/>
</dbReference>
<dbReference type="EMBL" id="LMAR01000023">
    <property type="protein sequence ID" value="KQK31372.1"/>
    <property type="molecule type" value="Genomic_DNA"/>
</dbReference>
<dbReference type="Gene3D" id="3.40.190.150">
    <property type="entry name" value="Bordetella uptake gene, domain 1"/>
    <property type="match status" value="1"/>
</dbReference>
<dbReference type="PANTHER" id="PTHR42928:SF5">
    <property type="entry name" value="BLR1237 PROTEIN"/>
    <property type="match status" value="1"/>
</dbReference>
<proteinExistence type="inferred from homology"/>
<dbReference type="CDD" id="cd13578">
    <property type="entry name" value="PBP2_Bug27"/>
    <property type="match status" value="1"/>
</dbReference>
<keyword evidence="3" id="KW-1185">Reference proteome</keyword>
<dbReference type="PANTHER" id="PTHR42928">
    <property type="entry name" value="TRICARBOXYLATE-BINDING PROTEIN"/>
    <property type="match status" value="1"/>
</dbReference>
<sequence length="303" mass="31678">MLAADWPTRSITFVVPFPAGGSTDVVARLFAERYAETLKQGVVVENRPGANGNIAAAAIAKAPNDGYTILVSGNGQNAMNHSLYARMPYDSTKDFAHIALLASTPNAIIVPSNSDIKTLADLLRRAKEAGEGLSFASPGVGSSGHLSLAMLEGAANVKVRHVPYRGAAPLVTDVLGAHVPVGIVNVDIPFGHVKDGKLRVLAVTSAKRSALYPDAPTIAESGFPGFEAQGWFGLSAPAGTPEPIITKLNALANEFLREDKMKKRFEAGGYLAGGGSPQDYAAFIDAEIKKWAGVVKASGISLE</sequence>
<gene>
    <name evidence="2" type="ORF">ARD30_02905</name>
</gene>
<dbReference type="InterPro" id="IPR005064">
    <property type="entry name" value="BUG"/>
</dbReference>
<dbReference type="Gene3D" id="3.40.190.10">
    <property type="entry name" value="Periplasmic binding protein-like II"/>
    <property type="match status" value="1"/>
</dbReference>
<comment type="caution">
    <text evidence="2">The sequence shown here is derived from an EMBL/GenBank/DDBJ whole genome shotgun (WGS) entry which is preliminary data.</text>
</comment>
<dbReference type="AlphaFoldDB" id="A0A0Q3L3M5"/>
<evidence type="ECO:0008006" key="4">
    <source>
        <dbReference type="Google" id="ProtNLM"/>
    </source>
</evidence>
<evidence type="ECO:0000313" key="3">
    <source>
        <dbReference type="Proteomes" id="UP000051562"/>
    </source>
</evidence>
<protein>
    <recommendedName>
        <fullName evidence="4">ABC transporter substrate-binding protein</fullName>
    </recommendedName>
</protein>
<name>A0A0Q3L3M5_9HYPH</name>
<dbReference type="Pfam" id="PF03401">
    <property type="entry name" value="TctC"/>
    <property type="match status" value="1"/>
</dbReference>
<dbReference type="PIRSF" id="PIRSF017082">
    <property type="entry name" value="YflP"/>
    <property type="match status" value="1"/>
</dbReference>
<comment type="similarity">
    <text evidence="1">Belongs to the UPF0065 (bug) family.</text>
</comment>
<evidence type="ECO:0000256" key="1">
    <source>
        <dbReference type="ARBA" id="ARBA00006987"/>
    </source>
</evidence>
<organism evidence="2 3">
    <name type="scientific">Bosea thiooxidans</name>
    <dbReference type="NCBI Taxonomy" id="53254"/>
    <lineage>
        <taxon>Bacteria</taxon>
        <taxon>Pseudomonadati</taxon>
        <taxon>Pseudomonadota</taxon>
        <taxon>Alphaproteobacteria</taxon>
        <taxon>Hyphomicrobiales</taxon>
        <taxon>Boseaceae</taxon>
        <taxon>Bosea</taxon>
    </lineage>
</organism>
<dbReference type="InterPro" id="IPR042100">
    <property type="entry name" value="Bug_dom1"/>
</dbReference>
<evidence type="ECO:0000313" key="2">
    <source>
        <dbReference type="EMBL" id="KQK31372.1"/>
    </source>
</evidence>
<dbReference type="Proteomes" id="UP000051562">
    <property type="component" value="Unassembled WGS sequence"/>
</dbReference>
<reference evidence="2 3" key="1">
    <citation type="submission" date="2015-10" db="EMBL/GenBank/DDBJ databases">
        <title>Draft genome of Bosea thiooxidans.</title>
        <authorList>
            <person name="Wang X."/>
        </authorList>
    </citation>
    <scope>NUCLEOTIDE SEQUENCE [LARGE SCALE GENOMIC DNA]</scope>
    <source>
        <strain evidence="2 3">CGMCC 9174</strain>
    </source>
</reference>